<dbReference type="RefSeq" id="WP_323699232.1">
    <property type="nucleotide sequence ID" value="NZ_JAYGIL010000045.1"/>
</dbReference>
<proteinExistence type="predicted"/>
<evidence type="ECO:0000313" key="1">
    <source>
        <dbReference type="EMBL" id="MEA5405840.1"/>
    </source>
</evidence>
<sequence>MAKKKKKEWNFGDVFLVPLKNGKYGTGQILDLQMPNVVRVALFDEVVNSLEEFNIGQSCSMSNLISLVASSREQLDYDVWQLMGNKRIEVPKKDFRNEEFKRKNWIGAEHYDAALLEDFLNSFYALLPWDDWFNPNFLDGFLVDISKKPTNLIYKKAIK</sequence>
<evidence type="ECO:0000313" key="2">
    <source>
        <dbReference type="Proteomes" id="UP001303899"/>
    </source>
</evidence>
<gene>
    <name evidence="1" type="ORF">VB776_23075</name>
</gene>
<protein>
    <submittedName>
        <fullName evidence="1">Uncharacterized protein</fullName>
    </submittedName>
</protein>
<reference evidence="1 2" key="1">
    <citation type="submission" date="2023-12" db="EMBL/GenBank/DDBJ databases">
        <title>Novel species of the genus Arcicella isolated from rivers.</title>
        <authorList>
            <person name="Lu H."/>
        </authorList>
    </citation>
    <scope>NUCLEOTIDE SEQUENCE [LARGE SCALE GENOMIC DNA]</scope>
    <source>
        <strain evidence="1 2">DC2W</strain>
    </source>
</reference>
<accession>A0ABU5SBS1</accession>
<organism evidence="1 2">
    <name type="scientific">Arcicella gelida</name>
    <dbReference type="NCBI Taxonomy" id="2984195"/>
    <lineage>
        <taxon>Bacteria</taxon>
        <taxon>Pseudomonadati</taxon>
        <taxon>Bacteroidota</taxon>
        <taxon>Cytophagia</taxon>
        <taxon>Cytophagales</taxon>
        <taxon>Flectobacillaceae</taxon>
        <taxon>Arcicella</taxon>
    </lineage>
</organism>
<keyword evidence="2" id="KW-1185">Reference proteome</keyword>
<dbReference type="EMBL" id="JAYGIL010000045">
    <property type="protein sequence ID" value="MEA5405840.1"/>
    <property type="molecule type" value="Genomic_DNA"/>
</dbReference>
<comment type="caution">
    <text evidence="1">The sequence shown here is derived from an EMBL/GenBank/DDBJ whole genome shotgun (WGS) entry which is preliminary data.</text>
</comment>
<dbReference type="Proteomes" id="UP001303899">
    <property type="component" value="Unassembled WGS sequence"/>
</dbReference>
<name>A0ABU5SBS1_9BACT</name>